<dbReference type="PROSITE" id="PS50294">
    <property type="entry name" value="WD_REPEATS_REGION"/>
    <property type="match status" value="2"/>
</dbReference>
<feature type="compositionally biased region" description="Polar residues" evidence="4">
    <location>
        <begin position="719"/>
        <end position="748"/>
    </location>
</feature>
<dbReference type="PANTHER" id="PTHR14221">
    <property type="entry name" value="WD REPEAT DOMAIN 44"/>
    <property type="match status" value="1"/>
</dbReference>
<evidence type="ECO:0000256" key="3">
    <source>
        <dbReference type="PROSITE-ProRule" id="PRU00221"/>
    </source>
</evidence>
<feature type="compositionally biased region" description="Basic and acidic residues" evidence="4">
    <location>
        <begin position="845"/>
        <end position="858"/>
    </location>
</feature>
<feature type="repeat" description="WD" evidence="3">
    <location>
        <begin position="330"/>
        <end position="370"/>
    </location>
</feature>
<evidence type="ECO:0000313" key="6">
    <source>
        <dbReference type="Proteomes" id="UP001360953"/>
    </source>
</evidence>
<evidence type="ECO:0000256" key="4">
    <source>
        <dbReference type="SAM" id="MobiDB-lite"/>
    </source>
</evidence>
<feature type="compositionally biased region" description="Polar residues" evidence="4">
    <location>
        <begin position="886"/>
        <end position="896"/>
    </location>
</feature>
<dbReference type="InterPro" id="IPR015943">
    <property type="entry name" value="WD40/YVTN_repeat-like_dom_sf"/>
</dbReference>
<feature type="repeat" description="WD" evidence="3">
    <location>
        <begin position="370"/>
        <end position="404"/>
    </location>
</feature>
<feature type="compositionally biased region" description="Polar residues" evidence="4">
    <location>
        <begin position="702"/>
        <end position="712"/>
    </location>
</feature>
<dbReference type="EMBL" id="JBBPEH010000016">
    <property type="protein sequence ID" value="KAK7529567.1"/>
    <property type="molecule type" value="Genomic_DNA"/>
</dbReference>
<reference evidence="5 6" key="1">
    <citation type="submission" date="2024-04" db="EMBL/GenBank/DDBJ databases">
        <title>Phyllosticta paracitricarpa is synonymous to the EU quarantine fungus P. citricarpa based on phylogenomic analyses.</title>
        <authorList>
            <consortium name="Lawrence Berkeley National Laboratory"/>
            <person name="Van ingen-buijs V.A."/>
            <person name="Van westerhoven A.C."/>
            <person name="Haridas S."/>
            <person name="Skiadas P."/>
            <person name="Martin F."/>
            <person name="Groenewald J.Z."/>
            <person name="Crous P.W."/>
            <person name="Seidl M.F."/>
        </authorList>
    </citation>
    <scope>NUCLEOTIDE SEQUENCE [LARGE SCALE GENOMIC DNA]</scope>
    <source>
        <strain evidence="5 6">CPC 17464</strain>
    </source>
</reference>
<feature type="compositionally biased region" description="Polar residues" evidence="4">
    <location>
        <begin position="95"/>
        <end position="109"/>
    </location>
</feature>
<evidence type="ECO:0000256" key="2">
    <source>
        <dbReference type="ARBA" id="ARBA00022737"/>
    </source>
</evidence>
<dbReference type="Gene3D" id="2.130.10.10">
    <property type="entry name" value="YVTN repeat-like/Quinoprotein amine dehydrogenase"/>
    <property type="match status" value="1"/>
</dbReference>
<feature type="region of interest" description="Disordered" evidence="4">
    <location>
        <begin position="602"/>
        <end position="630"/>
    </location>
</feature>
<evidence type="ECO:0000256" key="1">
    <source>
        <dbReference type="ARBA" id="ARBA00022574"/>
    </source>
</evidence>
<keyword evidence="6" id="KW-1185">Reference proteome</keyword>
<keyword evidence="1 3" id="KW-0853">WD repeat</keyword>
<name>A0ABR1L2V4_9PEZI</name>
<organism evidence="5 6">
    <name type="scientific">Phyllosticta citribraziliensis</name>
    <dbReference type="NCBI Taxonomy" id="989973"/>
    <lineage>
        <taxon>Eukaryota</taxon>
        <taxon>Fungi</taxon>
        <taxon>Dikarya</taxon>
        <taxon>Ascomycota</taxon>
        <taxon>Pezizomycotina</taxon>
        <taxon>Dothideomycetes</taxon>
        <taxon>Dothideomycetes incertae sedis</taxon>
        <taxon>Botryosphaeriales</taxon>
        <taxon>Phyllostictaceae</taxon>
        <taxon>Phyllosticta</taxon>
    </lineage>
</organism>
<gene>
    <name evidence="5" type="ORF">J3D65DRAFT_642391</name>
</gene>
<protein>
    <submittedName>
        <fullName evidence="5">WD40-repeat-containing domain protein</fullName>
    </submittedName>
</protein>
<feature type="compositionally biased region" description="Polar residues" evidence="4">
    <location>
        <begin position="42"/>
        <end position="69"/>
    </location>
</feature>
<feature type="compositionally biased region" description="Low complexity" evidence="4">
    <location>
        <begin position="118"/>
        <end position="129"/>
    </location>
</feature>
<comment type="caution">
    <text evidence="5">The sequence shown here is derived from an EMBL/GenBank/DDBJ whole genome shotgun (WGS) entry which is preliminary data.</text>
</comment>
<dbReference type="InterPro" id="IPR040324">
    <property type="entry name" value="WDR44/Dgr2"/>
</dbReference>
<dbReference type="PANTHER" id="PTHR14221:SF0">
    <property type="entry name" value="WD REPEAT-CONTAINING PROTEIN 44"/>
    <property type="match status" value="1"/>
</dbReference>
<dbReference type="InterPro" id="IPR001680">
    <property type="entry name" value="WD40_rpt"/>
</dbReference>
<dbReference type="SUPFAM" id="SSF50978">
    <property type="entry name" value="WD40 repeat-like"/>
    <property type="match status" value="1"/>
</dbReference>
<evidence type="ECO:0000313" key="5">
    <source>
        <dbReference type="EMBL" id="KAK7529567.1"/>
    </source>
</evidence>
<feature type="compositionally biased region" description="Basic and acidic residues" evidence="4">
    <location>
        <begin position="231"/>
        <end position="242"/>
    </location>
</feature>
<feature type="region of interest" description="Disordered" evidence="4">
    <location>
        <begin position="229"/>
        <end position="261"/>
    </location>
</feature>
<feature type="compositionally biased region" description="Basic and acidic residues" evidence="4">
    <location>
        <begin position="70"/>
        <end position="82"/>
    </location>
</feature>
<dbReference type="GeneID" id="92034891"/>
<feature type="compositionally biased region" description="Low complexity" evidence="4">
    <location>
        <begin position="19"/>
        <end position="30"/>
    </location>
</feature>
<dbReference type="Proteomes" id="UP001360953">
    <property type="component" value="Unassembled WGS sequence"/>
</dbReference>
<dbReference type="RefSeq" id="XP_066650017.1">
    <property type="nucleotide sequence ID" value="XM_066801985.1"/>
</dbReference>
<proteinExistence type="predicted"/>
<dbReference type="SMART" id="SM00320">
    <property type="entry name" value="WD40"/>
    <property type="match status" value="7"/>
</dbReference>
<dbReference type="Pfam" id="PF00400">
    <property type="entry name" value="WD40"/>
    <property type="match status" value="4"/>
</dbReference>
<feature type="region of interest" description="Disordered" evidence="4">
    <location>
        <begin position="691"/>
        <end position="896"/>
    </location>
</feature>
<sequence>MSDALPKIRVTDTHSREYAPLSAAPAESPLDNAFDDGGRITPASSTRSLSSGNMSQSNTSKDQVSTGTRPSKEQPPADKDEGIAMVESQAPIDPLSQQIFKRTNTQTDVLQKFRSATEDAANATTDNAASPKTSREVNKSDAASLAPSKKKGVSFLSRFIGNKKKDAAFQIADDDASSVFRPEGMDAELFSQPIDNFGYSPRHPQPPRYIKIRAKFKKEKEFDRVFLAQELRTKPPGQEDQRQTTSGGSGSGNPPRQASDNPVWALEFSKDGRYLAAGGQDKVVRVWAVIANPEERAAHEQAEEVGNGSLDGSGLHLNAPVFQKKTFREYKGHESTILDLSWSKNNFLLSSSMDKTVRLWHISRPDCLCTFKHADFVPSIQFHPKDDRFFLAGSLDTKLRLWSIPDKSVAFWNQLPEMITAVSFTPDGKTAVAGTLNGLCLFYDTDGLKYQTQLHVKSNRGKNSKGSKITGIQVMQTTPGATAGEVKLLVSSNDSRIRLYSFRDKGLEIKFRGQENNYSQIRASFSDDAKYVICGSEDHKAYIWSTGPTEGDNRNQRPVEMFEAHNSIATCAIMAPTKTRQLLSGSEDPVYDLCNPPPVTLVSRTESVSSKPNSENGSVQGTPKASNFKRAQETPAYIARSAHTDGQIIVTADYTGCIKVFRQDCAFVKRKNAHDNWDAGSVFSRKTVGSGKSMGFSIGVRRSNSTKTQSSNRNRRDSTATTDTQPSSDRILSWRQNIAGSGASSIRNGKTGGGRSASPNRFSIASARSSHARIDNGTPPPLPNQHHHHHLHENAAAAPAKKRSDSNLRPQTSGGALGSHSSPQSPQPSLPVPRSQRSSTNPHGDAVREVNGNHRQENVHPTWKGQKQQQQQQQPAPAPAPHPSASFVSQLSSEADSSVEGEGDAVFCRGCGCRKFNAKALDAGHRLVCAQCGAGATSA</sequence>
<feature type="repeat" description="WD" evidence="3">
    <location>
        <begin position="256"/>
        <end position="287"/>
    </location>
</feature>
<feature type="compositionally biased region" description="Polar residues" evidence="4">
    <location>
        <begin position="602"/>
        <end position="625"/>
    </location>
</feature>
<feature type="region of interest" description="Disordered" evidence="4">
    <location>
        <begin position="1"/>
        <end position="148"/>
    </location>
</feature>
<dbReference type="InterPro" id="IPR036322">
    <property type="entry name" value="WD40_repeat_dom_sf"/>
</dbReference>
<accession>A0ABR1L2V4</accession>
<keyword evidence="2" id="KW-0677">Repeat</keyword>
<dbReference type="PROSITE" id="PS50082">
    <property type="entry name" value="WD_REPEATS_2"/>
    <property type="match status" value="3"/>
</dbReference>